<evidence type="ECO:0000313" key="2">
    <source>
        <dbReference type="Proteomes" id="UP001341840"/>
    </source>
</evidence>
<sequence length="111" mass="11936">MTTPSGTAETKWATLPSKLFSFPSSRENRTRERWLRSTDPHLSVLACVAASSFSSHLSVPHNSACSPLTAAAPPRTTIDIDTCNAALRRHPPSLPSATNSHLLTLNLSLSL</sequence>
<gene>
    <name evidence="1" type="ORF">PIB30_092721</name>
</gene>
<organism evidence="1 2">
    <name type="scientific">Stylosanthes scabra</name>
    <dbReference type="NCBI Taxonomy" id="79078"/>
    <lineage>
        <taxon>Eukaryota</taxon>
        <taxon>Viridiplantae</taxon>
        <taxon>Streptophyta</taxon>
        <taxon>Embryophyta</taxon>
        <taxon>Tracheophyta</taxon>
        <taxon>Spermatophyta</taxon>
        <taxon>Magnoliopsida</taxon>
        <taxon>eudicotyledons</taxon>
        <taxon>Gunneridae</taxon>
        <taxon>Pentapetalae</taxon>
        <taxon>rosids</taxon>
        <taxon>fabids</taxon>
        <taxon>Fabales</taxon>
        <taxon>Fabaceae</taxon>
        <taxon>Papilionoideae</taxon>
        <taxon>50 kb inversion clade</taxon>
        <taxon>dalbergioids sensu lato</taxon>
        <taxon>Dalbergieae</taxon>
        <taxon>Pterocarpus clade</taxon>
        <taxon>Stylosanthes</taxon>
    </lineage>
</organism>
<keyword evidence="2" id="KW-1185">Reference proteome</keyword>
<name>A0ABU6ZTM8_9FABA</name>
<reference evidence="1 2" key="1">
    <citation type="journal article" date="2023" name="Plants (Basel)">
        <title>Bridging the Gap: Combining Genomics and Transcriptomics Approaches to Understand Stylosanthes scabra, an Orphan Legume from the Brazilian Caatinga.</title>
        <authorList>
            <person name="Ferreira-Neto J.R.C."/>
            <person name="da Silva M.D."/>
            <person name="Binneck E."/>
            <person name="de Melo N.F."/>
            <person name="da Silva R.H."/>
            <person name="de Melo A.L.T.M."/>
            <person name="Pandolfi V."/>
            <person name="Bustamante F.O."/>
            <person name="Brasileiro-Vidal A.C."/>
            <person name="Benko-Iseppon A.M."/>
        </authorList>
    </citation>
    <scope>NUCLEOTIDE SEQUENCE [LARGE SCALE GENOMIC DNA]</scope>
    <source>
        <tissue evidence="1">Leaves</tissue>
    </source>
</reference>
<protein>
    <submittedName>
        <fullName evidence="1">Uncharacterized protein</fullName>
    </submittedName>
</protein>
<evidence type="ECO:0000313" key="1">
    <source>
        <dbReference type="EMBL" id="MED6225334.1"/>
    </source>
</evidence>
<accession>A0ABU6ZTM8</accession>
<dbReference type="EMBL" id="JASCZI010273792">
    <property type="protein sequence ID" value="MED6225334.1"/>
    <property type="molecule type" value="Genomic_DNA"/>
</dbReference>
<comment type="caution">
    <text evidence="1">The sequence shown here is derived from an EMBL/GenBank/DDBJ whole genome shotgun (WGS) entry which is preliminary data.</text>
</comment>
<dbReference type="Proteomes" id="UP001341840">
    <property type="component" value="Unassembled WGS sequence"/>
</dbReference>
<proteinExistence type="predicted"/>